<dbReference type="InterPro" id="IPR013342">
    <property type="entry name" value="Mandelate_racemase_C"/>
</dbReference>
<comment type="caution">
    <text evidence="5">The sequence shown here is derived from an EMBL/GenBank/DDBJ whole genome shotgun (WGS) entry which is preliminary data.</text>
</comment>
<reference evidence="6" key="1">
    <citation type="journal article" date="2019" name="Int. J. Syst. Evol. Microbiol.">
        <title>The Global Catalogue of Microorganisms (GCM) 10K type strain sequencing project: providing services to taxonomists for standard genome sequencing and annotation.</title>
        <authorList>
            <consortium name="The Broad Institute Genomics Platform"/>
            <consortium name="The Broad Institute Genome Sequencing Center for Infectious Disease"/>
            <person name="Wu L."/>
            <person name="Ma J."/>
        </authorList>
    </citation>
    <scope>NUCLEOTIDE SEQUENCE [LARGE SCALE GENOMIC DNA]</scope>
    <source>
        <strain evidence="6">JCM 18514</strain>
    </source>
</reference>
<dbReference type="InterPro" id="IPR029017">
    <property type="entry name" value="Enolase-like_N"/>
</dbReference>
<dbReference type="Pfam" id="PF13378">
    <property type="entry name" value="MR_MLE_C"/>
    <property type="match status" value="1"/>
</dbReference>
<comment type="similarity">
    <text evidence="1">Belongs to the mandelate racemase/muconate lactonizing enzyme family.</text>
</comment>
<proteinExistence type="inferred from homology"/>
<dbReference type="InterPro" id="IPR029065">
    <property type="entry name" value="Enolase_C-like"/>
</dbReference>
<evidence type="ECO:0000256" key="2">
    <source>
        <dbReference type="ARBA" id="ARBA00022723"/>
    </source>
</evidence>
<dbReference type="Proteomes" id="UP001500200">
    <property type="component" value="Unassembled WGS sequence"/>
</dbReference>
<dbReference type="PANTHER" id="PTHR48073">
    <property type="entry name" value="O-SUCCINYLBENZOATE SYNTHASE-RELATED"/>
    <property type="match status" value="1"/>
</dbReference>
<sequence>MKIERIEAIPYSIPYARALKFASGEVTSAAHVLVRIYTDTGICGIADTPPRPYTYGETQDSIVSVVTKVFAPQLIGLDPLDRSKVQQLLRRTVNNPTAKGALDIALWDAIGISLGTPVHKLLGGFTDSMRVSHMLGFKPAAELLEEALRFRETYGINTFKLKTGRRPLSLDVEACNVLREGLGEDTEIYLDANRGWTANEAMEVLRRTEGLGLSMLEEPCDAGEAMGRRRLVQSSSIPIVGDESVPTLGDVSRELLSGGSNAICIKTARSGFTEAKQILGLCEGLGVDVTMGNQIDTQVGSLATVTFGAAFEASSRRAGELSNYLDMTDDLLTEPLEINGGAILVRDVPGVGARIDADKLQKYRQDQA</sequence>
<evidence type="ECO:0000259" key="4">
    <source>
        <dbReference type="SMART" id="SM00922"/>
    </source>
</evidence>
<dbReference type="Gene3D" id="3.20.20.120">
    <property type="entry name" value="Enolase-like C-terminal domain"/>
    <property type="match status" value="1"/>
</dbReference>
<dbReference type="RefSeq" id="WP_345451835.1">
    <property type="nucleotide sequence ID" value="NZ_BAABKK010000030.1"/>
</dbReference>
<dbReference type="Pfam" id="PF02746">
    <property type="entry name" value="MR_MLE_N"/>
    <property type="match status" value="1"/>
</dbReference>
<evidence type="ECO:0000256" key="3">
    <source>
        <dbReference type="ARBA" id="ARBA00023235"/>
    </source>
</evidence>
<keyword evidence="2" id="KW-0479">Metal-binding</keyword>
<dbReference type="PANTHER" id="PTHR48073:SF2">
    <property type="entry name" value="O-SUCCINYLBENZOATE SYNTHASE"/>
    <property type="match status" value="1"/>
</dbReference>
<dbReference type="CDD" id="cd03315">
    <property type="entry name" value="MLE_like"/>
    <property type="match status" value="1"/>
</dbReference>
<keyword evidence="6" id="KW-1185">Reference proteome</keyword>
<dbReference type="SFLD" id="SFLDG00180">
    <property type="entry name" value="muconate_cycloisomerase"/>
    <property type="match status" value="1"/>
</dbReference>
<dbReference type="SUPFAM" id="SSF51604">
    <property type="entry name" value="Enolase C-terminal domain-like"/>
    <property type="match status" value="1"/>
</dbReference>
<evidence type="ECO:0000313" key="5">
    <source>
        <dbReference type="EMBL" id="GAA5199352.1"/>
    </source>
</evidence>
<keyword evidence="3" id="KW-0413">Isomerase</keyword>
<dbReference type="SMART" id="SM00922">
    <property type="entry name" value="MR_MLE"/>
    <property type="match status" value="1"/>
</dbReference>
<dbReference type="InterPro" id="IPR036849">
    <property type="entry name" value="Enolase-like_C_sf"/>
</dbReference>
<name>A0ABP9SQP1_9MICC</name>
<evidence type="ECO:0000313" key="6">
    <source>
        <dbReference type="Proteomes" id="UP001500200"/>
    </source>
</evidence>
<organism evidence="5 6">
    <name type="scientific">Arthrobacter gyeryongensis</name>
    <dbReference type="NCBI Taxonomy" id="1650592"/>
    <lineage>
        <taxon>Bacteria</taxon>
        <taxon>Bacillati</taxon>
        <taxon>Actinomycetota</taxon>
        <taxon>Actinomycetes</taxon>
        <taxon>Micrococcales</taxon>
        <taxon>Micrococcaceae</taxon>
        <taxon>Arthrobacter</taxon>
    </lineage>
</organism>
<dbReference type="EMBL" id="BAABKK010000030">
    <property type="protein sequence ID" value="GAA5199352.1"/>
    <property type="molecule type" value="Genomic_DNA"/>
</dbReference>
<gene>
    <name evidence="5" type="ORF">GCM10023346_38850</name>
</gene>
<dbReference type="Gene3D" id="3.30.390.10">
    <property type="entry name" value="Enolase-like, N-terminal domain"/>
    <property type="match status" value="1"/>
</dbReference>
<dbReference type="SUPFAM" id="SSF54826">
    <property type="entry name" value="Enolase N-terminal domain-like"/>
    <property type="match status" value="1"/>
</dbReference>
<feature type="domain" description="Mandelate racemase/muconate lactonizing enzyme C-terminal" evidence="4">
    <location>
        <begin position="140"/>
        <end position="238"/>
    </location>
</feature>
<evidence type="ECO:0000256" key="1">
    <source>
        <dbReference type="ARBA" id="ARBA00008031"/>
    </source>
</evidence>
<dbReference type="SFLD" id="SFLDF00155">
    <property type="entry name" value="muconate_cycloisomerase_(anti)"/>
    <property type="match status" value="1"/>
</dbReference>
<accession>A0ABP9SQP1</accession>
<dbReference type="SFLD" id="SFLDS00001">
    <property type="entry name" value="Enolase"/>
    <property type="match status" value="1"/>
</dbReference>
<dbReference type="InterPro" id="IPR034613">
    <property type="entry name" value="Muconate_cycloisomerase_anti"/>
</dbReference>
<protein>
    <submittedName>
        <fullName evidence="5">Muconate cycloisomerase</fullName>
    </submittedName>
</protein>
<dbReference type="InterPro" id="IPR013341">
    <property type="entry name" value="Mandelate_racemase_N_dom"/>
</dbReference>